<keyword evidence="5 9" id="KW-0418">Kinase</keyword>
<evidence type="ECO:0000256" key="7">
    <source>
        <dbReference type="PROSITE-ProRule" id="PRU10141"/>
    </source>
</evidence>
<feature type="domain" description="Protein kinase" evidence="8">
    <location>
        <begin position="13"/>
        <end position="244"/>
    </location>
</feature>
<keyword evidence="3" id="KW-0808">Transferase</keyword>
<dbReference type="EMBL" id="DXCD01000043">
    <property type="protein sequence ID" value="HIZ12615.1"/>
    <property type="molecule type" value="Genomic_DNA"/>
</dbReference>
<organism evidence="9 10">
    <name type="scientific">Candidatus Mediterraneibacter stercorigallinarum</name>
    <dbReference type="NCBI Taxonomy" id="2838686"/>
    <lineage>
        <taxon>Bacteria</taxon>
        <taxon>Bacillati</taxon>
        <taxon>Bacillota</taxon>
        <taxon>Clostridia</taxon>
        <taxon>Lachnospirales</taxon>
        <taxon>Lachnospiraceae</taxon>
        <taxon>Mediterraneibacter</taxon>
    </lineage>
</organism>
<dbReference type="PROSITE" id="PS00107">
    <property type="entry name" value="PROTEIN_KINASE_ATP"/>
    <property type="match status" value="1"/>
</dbReference>
<dbReference type="GO" id="GO:0004674">
    <property type="term" value="F:protein serine/threonine kinase activity"/>
    <property type="evidence" value="ECO:0007669"/>
    <property type="project" value="UniProtKB-EC"/>
</dbReference>
<dbReference type="AlphaFoldDB" id="A0A9D2IJE6"/>
<dbReference type="CDD" id="cd00180">
    <property type="entry name" value="PKc"/>
    <property type="match status" value="1"/>
</dbReference>
<dbReference type="Proteomes" id="UP000824017">
    <property type="component" value="Unassembled WGS sequence"/>
</dbReference>
<evidence type="ECO:0000256" key="4">
    <source>
        <dbReference type="ARBA" id="ARBA00022741"/>
    </source>
</evidence>
<dbReference type="Gene3D" id="1.10.510.10">
    <property type="entry name" value="Transferase(Phosphotransferase) domain 1"/>
    <property type="match status" value="1"/>
</dbReference>
<sequence length="244" mass="28208">MMFRKQERKIGDYTVASRIGGGRYGVCFLAHDPLGRKVVLKRFRRRMWKKNRADNHHEAVVLSGLCHPGVPELLGVINARKGYYFVLGYKEGNTLEKWLFKEKKVFTAQDVYRIGTQLFEILEYVHGRNVVHGDISIANVVDDGEQVSLIDFGLARYAGGERQIFRLDYARTANVIIYLLYSGYTGNGRRPWHEELPLAPTQRAFLLEMMDPGTENRENGSEETYDTAQIKKQFQECFGERKRH</sequence>
<reference evidence="9" key="2">
    <citation type="submission" date="2021-04" db="EMBL/GenBank/DDBJ databases">
        <authorList>
            <person name="Gilroy R."/>
        </authorList>
    </citation>
    <scope>NUCLEOTIDE SEQUENCE</scope>
    <source>
        <strain evidence="9">ChiGjej1B1-13045</strain>
    </source>
</reference>
<dbReference type="InterPro" id="IPR050660">
    <property type="entry name" value="NEK_Ser/Thr_kinase"/>
</dbReference>
<dbReference type="Pfam" id="PF00069">
    <property type="entry name" value="Pkinase"/>
    <property type="match status" value="1"/>
</dbReference>
<evidence type="ECO:0000259" key="8">
    <source>
        <dbReference type="PROSITE" id="PS50011"/>
    </source>
</evidence>
<dbReference type="SUPFAM" id="SSF56112">
    <property type="entry name" value="Protein kinase-like (PK-like)"/>
    <property type="match status" value="1"/>
</dbReference>
<evidence type="ECO:0000256" key="1">
    <source>
        <dbReference type="ARBA" id="ARBA00010886"/>
    </source>
</evidence>
<dbReference type="EC" id="2.7.11.1" evidence="2"/>
<proteinExistence type="inferred from homology"/>
<dbReference type="InterPro" id="IPR000719">
    <property type="entry name" value="Prot_kinase_dom"/>
</dbReference>
<evidence type="ECO:0000256" key="3">
    <source>
        <dbReference type="ARBA" id="ARBA00022679"/>
    </source>
</evidence>
<evidence type="ECO:0000256" key="6">
    <source>
        <dbReference type="ARBA" id="ARBA00022840"/>
    </source>
</evidence>
<evidence type="ECO:0000313" key="10">
    <source>
        <dbReference type="Proteomes" id="UP000824017"/>
    </source>
</evidence>
<dbReference type="GO" id="GO:0005524">
    <property type="term" value="F:ATP binding"/>
    <property type="evidence" value="ECO:0007669"/>
    <property type="project" value="UniProtKB-UniRule"/>
</dbReference>
<keyword evidence="6 7" id="KW-0067">ATP-binding</keyword>
<protein>
    <recommendedName>
        <fullName evidence="2">non-specific serine/threonine protein kinase</fullName>
        <ecNumber evidence="2">2.7.11.1</ecNumber>
    </recommendedName>
</protein>
<accession>A0A9D2IJE6</accession>
<evidence type="ECO:0000256" key="2">
    <source>
        <dbReference type="ARBA" id="ARBA00012513"/>
    </source>
</evidence>
<dbReference type="PANTHER" id="PTHR43671:SF13">
    <property type="entry name" value="SERINE_THREONINE-PROTEIN KINASE NEK2"/>
    <property type="match status" value="1"/>
</dbReference>
<evidence type="ECO:0000313" key="9">
    <source>
        <dbReference type="EMBL" id="HIZ12615.1"/>
    </source>
</evidence>
<evidence type="ECO:0000256" key="5">
    <source>
        <dbReference type="ARBA" id="ARBA00022777"/>
    </source>
</evidence>
<comment type="similarity">
    <text evidence="1">Belongs to the protein kinase superfamily. NEK Ser/Thr protein kinase family. NIMA subfamily.</text>
</comment>
<reference evidence="9" key="1">
    <citation type="journal article" date="2021" name="PeerJ">
        <title>Extensive microbial diversity within the chicken gut microbiome revealed by metagenomics and culture.</title>
        <authorList>
            <person name="Gilroy R."/>
            <person name="Ravi A."/>
            <person name="Getino M."/>
            <person name="Pursley I."/>
            <person name="Horton D.L."/>
            <person name="Alikhan N.F."/>
            <person name="Baker D."/>
            <person name="Gharbi K."/>
            <person name="Hall N."/>
            <person name="Watson M."/>
            <person name="Adriaenssens E.M."/>
            <person name="Foster-Nyarko E."/>
            <person name="Jarju S."/>
            <person name="Secka A."/>
            <person name="Antonio M."/>
            <person name="Oren A."/>
            <person name="Chaudhuri R.R."/>
            <person name="La Ragione R."/>
            <person name="Hildebrand F."/>
            <person name="Pallen M.J."/>
        </authorList>
    </citation>
    <scope>NUCLEOTIDE SEQUENCE</scope>
    <source>
        <strain evidence="9">ChiGjej1B1-13045</strain>
    </source>
</reference>
<dbReference type="InterPro" id="IPR017441">
    <property type="entry name" value="Protein_kinase_ATP_BS"/>
</dbReference>
<name>A0A9D2IJE6_9FIRM</name>
<dbReference type="PROSITE" id="PS50011">
    <property type="entry name" value="PROTEIN_KINASE_DOM"/>
    <property type="match status" value="1"/>
</dbReference>
<gene>
    <name evidence="9" type="ORF">H9817_01625</name>
</gene>
<feature type="binding site" evidence="7">
    <location>
        <position position="41"/>
    </location>
    <ligand>
        <name>ATP</name>
        <dbReference type="ChEBI" id="CHEBI:30616"/>
    </ligand>
</feature>
<comment type="caution">
    <text evidence="9">The sequence shown here is derived from an EMBL/GenBank/DDBJ whole genome shotgun (WGS) entry which is preliminary data.</text>
</comment>
<keyword evidence="4 7" id="KW-0547">Nucleotide-binding</keyword>
<dbReference type="PANTHER" id="PTHR43671">
    <property type="entry name" value="SERINE/THREONINE-PROTEIN KINASE NEK"/>
    <property type="match status" value="1"/>
</dbReference>
<dbReference type="InterPro" id="IPR011009">
    <property type="entry name" value="Kinase-like_dom_sf"/>
</dbReference>